<dbReference type="Gramene" id="mRNA:HanXRQr2_Chr14g0627031">
    <property type="protein sequence ID" value="CDS:HanXRQr2_Chr14g0627031.1"/>
    <property type="gene ID" value="HanXRQr2_Chr14g0627031"/>
</dbReference>
<dbReference type="EMBL" id="MNCJ02000329">
    <property type="protein sequence ID" value="KAF5767663.1"/>
    <property type="molecule type" value="Genomic_DNA"/>
</dbReference>
<dbReference type="Proteomes" id="UP000215914">
    <property type="component" value="Unassembled WGS sequence"/>
</dbReference>
<sequence>MNNIIRNWRAIDLGFRFTFAADFMETSGSGLGSGVIRISTRATVNMNGGTRLSNSHKREAETNKSKSSVLLDLERGKVQATRALRPSSQSEMKYFRLN</sequence>
<comment type="caution">
    <text evidence="2">The sequence shown here is derived from an EMBL/GenBank/DDBJ whole genome shotgun (WGS) entry which is preliminary data.</text>
</comment>
<name>A0A9K3E7L2_HELAN</name>
<keyword evidence="3" id="KW-1185">Reference proteome</keyword>
<feature type="region of interest" description="Disordered" evidence="1">
    <location>
        <begin position="47"/>
        <end position="68"/>
    </location>
</feature>
<reference evidence="2" key="1">
    <citation type="journal article" date="2017" name="Nature">
        <title>The sunflower genome provides insights into oil metabolism, flowering and Asterid evolution.</title>
        <authorList>
            <person name="Badouin H."/>
            <person name="Gouzy J."/>
            <person name="Grassa C.J."/>
            <person name="Murat F."/>
            <person name="Staton S.E."/>
            <person name="Cottret L."/>
            <person name="Lelandais-Briere C."/>
            <person name="Owens G.L."/>
            <person name="Carrere S."/>
            <person name="Mayjonade B."/>
            <person name="Legrand L."/>
            <person name="Gill N."/>
            <person name="Kane N.C."/>
            <person name="Bowers J.E."/>
            <person name="Hubner S."/>
            <person name="Bellec A."/>
            <person name="Berard A."/>
            <person name="Berges H."/>
            <person name="Blanchet N."/>
            <person name="Boniface M.C."/>
            <person name="Brunel D."/>
            <person name="Catrice O."/>
            <person name="Chaidir N."/>
            <person name="Claudel C."/>
            <person name="Donnadieu C."/>
            <person name="Faraut T."/>
            <person name="Fievet G."/>
            <person name="Helmstetter N."/>
            <person name="King M."/>
            <person name="Knapp S.J."/>
            <person name="Lai Z."/>
            <person name="Le Paslier M.C."/>
            <person name="Lippi Y."/>
            <person name="Lorenzon L."/>
            <person name="Mandel J.R."/>
            <person name="Marage G."/>
            <person name="Marchand G."/>
            <person name="Marquand E."/>
            <person name="Bret-Mestries E."/>
            <person name="Morien E."/>
            <person name="Nambeesan S."/>
            <person name="Nguyen T."/>
            <person name="Pegot-Espagnet P."/>
            <person name="Pouilly N."/>
            <person name="Raftis F."/>
            <person name="Sallet E."/>
            <person name="Schiex T."/>
            <person name="Thomas J."/>
            <person name="Vandecasteele C."/>
            <person name="Vares D."/>
            <person name="Vear F."/>
            <person name="Vautrin S."/>
            <person name="Crespi M."/>
            <person name="Mangin B."/>
            <person name="Burke J.M."/>
            <person name="Salse J."/>
            <person name="Munos S."/>
            <person name="Vincourt P."/>
            <person name="Rieseberg L.H."/>
            <person name="Langlade N.B."/>
        </authorList>
    </citation>
    <scope>NUCLEOTIDE SEQUENCE</scope>
    <source>
        <tissue evidence="2">Leaves</tissue>
    </source>
</reference>
<accession>A0A9K3E7L2</accession>
<evidence type="ECO:0000313" key="2">
    <source>
        <dbReference type="EMBL" id="KAF5767663.1"/>
    </source>
</evidence>
<dbReference type="AlphaFoldDB" id="A0A9K3E7L2"/>
<evidence type="ECO:0000313" key="3">
    <source>
        <dbReference type="Proteomes" id="UP000215914"/>
    </source>
</evidence>
<reference evidence="2" key="2">
    <citation type="submission" date="2020-06" db="EMBL/GenBank/DDBJ databases">
        <title>Helianthus annuus Genome sequencing and assembly Release 2.</title>
        <authorList>
            <person name="Gouzy J."/>
            <person name="Langlade N."/>
            <person name="Munos S."/>
        </authorList>
    </citation>
    <scope>NUCLEOTIDE SEQUENCE</scope>
    <source>
        <tissue evidence="2">Leaves</tissue>
    </source>
</reference>
<gene>
    <name evidence="2" type="ORF">HanXRQr2_Chr14g0627031</name>
</gene>
<proteinExistence type="predicted"/>
<evidence type="ECO:0000256" key="1">
    <source>
        <dbReference type="SAM" id="MobiDB-lite"/>
    </source>
</evidence>
<protein>
    <submittedName>
        <fullName evidence="2">Uncharacterized protein</fullName>
    </submittedName>
</protein>
<organism evidence="2 3">
    <name type="scientific">Helianthus annuus</name>
    <name type="common">Common sunflower</name>
    <dbReference type="NCBI Taxonomy" id="4232"/>
    <lineage>
        <taxon>Eukaryota</taxon>
        <taxon>Viridiplantae</taxon>
        <taxon>Streptophyta</taxon>
        <taxon>Embryophyta</taxon>
        <taxon>Tracheophyta</taxon>
        <taxon>Spermatophyta</taxon>
        <taxon>Magnoliopsida</taxon>
        <taxon>eudicotyledons</taxon>
        <taxon>Gunneridae</taxon>
        <taxon>Pentapetalae</taxon>
        <taxon>asterids</taxon>
        <taxon>campanulids</taxon>
        <taxon>Asterales</taxon>
        <taxon>Asteraceae</taxon>
        <taxon>Asteroideae</taxon>
        <taxon>Heliantheae alliance</taxon>
        <taxon>Heliantheae</taxon>
        <taxon>Helianthus</taxon>
    </lineage>
</organism>